<accession>A0ABW1T4T4</accession>
<keyword evidence="1" id="KW-0812">Transmembrane</keyword>
<evidence type="ECO:0000313" key="2">
    <source>
        <dbReference type="EMBL" id="MFC6239085.1"/>
    </source>
</evidence>
<reference evidence="3" key="1">
    <citation type="journal article" date="2019" name="Int. J. Syst. Evol. Microbiol.">
        <title>The Global Catalogue of Microorganisms (GCM) 10K type strain sequencing project: providing services to taxonomists for standard genome sequencing and annotation.</title>
        <authorList>
            <consortium name="The Broad Institute Genomics Platform"/>
            <consortium name="The Broad Institute Genome Sequencing Center for Infectious Disease"/>
            <person name="Wu L."/>
            <person name="Ma J."/>
        </authorList>
    </citation>
    <scope>NUCLEOTIDE SEQUENCE [LARGE SCALE GENOMIC DNA]</scope>
    <source>
        <strain evidence="3">CGMCC 4.7317</strain>
    </source>
</reference>
<feature type="transmembrane region" description="Helical" evidence="1">
    <location>
        <begin position="6"/>
        <end position="28"/>
    </location>
</feature>
<protein>
    <submittedName>
        <fullName evidence="2">Uncharacterized protein</fullName>
    </submittedName>
</protein>
<dbReference type="Proteomes" id="UP001596138">
    <property type="component" value="Unassembled WGS sequence"/>
</dbReference>
<name>A0ABW1T4T4_9ACTN</name>
<dbReference type="RefSeq" id="WP_386767849.1">
    <property type="nucleotide sequence ID" value="NZ_JBHSTI010000008.1"/>
</dbReference>
<dbReference type="EMBL" id="JBHSTI010000008">
    <property type="protein sequence ID" value="MFC6239085.1"/>
    <property type="molecule type" value="Genomic_DNA"/>
</dbReference>
<keyword evidence="1" id="KW-0472">Membrane</keyword>
<organism evidence="2 3">
    <name type="scientific">Longivirga aurantiaca</name>
    <dbReference type="NCBI Taxonomy" id="1837743"/>
    <lineage>
        <taxon>Bacteria</taxon>
        <taxon>Bacillati</taxon>
        <taxon>Actinomycetota</taxon>
        <taxon>Actinomycetes</taxon>
        <taxon>Sporichthyales</taxon>
        <taxon>Sporichthyaceae</taxon>
        <taxon>Longivirga</taxon>
    </lineage>
</organism>
<sequence>MSLLGWGKASWIISLLFIPFLTPLINVVTQGPTTAQRDAQRYTAMRAQQDDYGRNLAARADPTAQIKLAHDPLPSGTIAQAEFDAITSKALAWPEGFRP</sequence>
<proteinExistence type="predicted"/>
<keyword evidence="3" id="KW-1185">Reference proteome</keyword>
<comment type="caution">
    <text evidence="2">The sequence shown here is derived from an EMBL/GenBank/DDBJ whole genome shotgun (WGS) entry which is preliminary data.</text>
</comment>
<evidence type="ECO:0000256" key="1">
    <source>
        <dbReference type="SAM" id="Phobius"/>
    </source>
</evidence>
<evidence type="ECO:0000313" key="3">
    <source>
        <dbReference type="Proteomes" id="UP001596138"/>
    </source>
</evidence>
<gene>
    <name evidence="2" type="ORF">ACFQGU_14460</name>
</gene>
<keyword evidence="1" id="KW-1133">Transmembrane helix</keyword>